<reference evidence="3" key="1">
    <citation type="journal article" date="2019" name="Int. J. Syst. Evol. Microbiol.">
        <title>The Global Catalogue of Microorganisms (GCM) 10K type strain sequencing project: providing services to taxonomists for standard genome sequencing and annotation.</title>
        <authorList>
            <consortium name="The Broad Institute Genomics Platform"/>
            <consortium name="The Broad Institute Genome Sequencing Center for Infectious Disease"/>
            <person name="Wu L."/>
            <person name="Ma J."/>
        </authorList>
    </citation>
    <scope>NUCLEOTIDE SEQUENCE [LARGE SCALE GENOMIC DNA]</scope>
    <source>
        <strain evidence="3">JCM 31319</strain>
    </source>
</reference>
<dbReference type="RefSeq" id="WP_377521882.1">
    <property type="nucleotide sequence ID" value="NZ_JBHTLD010000001.1"/>
</dbReference>
<dbReference type="Proteomes" id="UP001597094">
    <property type="component" value="Unassembled WGS sequence"/>
</dbReference>
<keyword evidence="3" id="KW-1185">Reference proteome</keyword>
<proteinExistence type="predicted"/>
<dbReference type="EMBL" id="JBHTLD010000001">
    <property type="protein sequence ID" value="MFD1184566.1"/>
    <property type="molecule type" value="Genomic_DNA"/>
</dbReference>
<feature type="non-terminal residue" evidence="2">
    <location>
        <position position="102"/>
    </location>
</feature>
<organism evidence="2 3">
    <name type="scientific">Pontibacter rugosus</name>
    <dbReference type="NCBI Taxonomy" id="1745966"/>
    <lineage>
        <taxon>Bacteria</taxon>
        <taxon>Pseudomonadati</taxon>
        <taxon>Bacteroidota</taxon>
        <taxon>Cytophagia</taxon>
        <taxon>Cytophagales</taxon>
        <taxon>Hymenobacteraceae</taxon>
        <taxon>Pontibacter</taxon>
    </lineage>
</organism>
<keyword evidence="1" id="KW-0472">Membrane</keyword>
<keyword evidence="1" id="KW-0812">Transmembrane</keyword>
<sequence>MYEEKIKITTVDFLDKALLFLKNESAFGAGDYKRPVFPEVEKKLLVRAFYKLEKDGFAYSEKKESGGNTSQRLFKFHLDNFLSMMCIMVICIMVSADLVLRS</sequence>
<name>A0ABW3SIB6_9BACT</name>
<evidence type="ECO:0000313" key="3">
    <source>
        <dbReference type="Proteomes" id="UP001597094"/>
    </source>
</evidence>
<evidence type="ECO:0000313" key="2">
    <source>
        <dbReference type="EMBL" id="MFD1184566.1"/>
    </source>
</evidence>
<feature type="transmembrane region" description="Helical" evidence="1">
    <location>
        <begin position="81"/>
        <end position="100"/>
    </location>
</feature>
<keyword evidence="1" id="KW-1133">Transmembrane helix</keyword>
<accession>A0ABW3SIB6</accession>
<protein>
    <submittedName>
        <fullName evidence="2">Uncharacterized protein</fullName>
    </submittedName>
</protein>
<evidence type="ECO:0000256" key="1">
    <source>
        <dbReference type="SAM" id="Phobius"/>
    </source>
</evidence>
<comment type="caution">
    <text evidence="2">The sequence shown here is derived from an EMBL/GenBank/DDBJ whole genome shotgun (WGS) entry which is preliminary data.</text>
</comment>
<gene>
    <name evidence="2" type="ORF">ACFQ2O_00005</name>
</gene>